<protein>
    <submittedName>
        <fullName evidence="1">Uncharacterized protein</fullName>
    </submittedName>
</protein>
<accession>A0AAE3ITX9</accession>
<dbReference type="RefSeq" id="WP_263071914.1">
    <property type="nucleotide sequence ID" value="NZ_JAOUSF010000001.1"/>
</dbReference>
<organism evidence="1 2">
    <name type="scientific">Perspicuibacillus lycopersici</name>
    <dbReference type="NCBI Taxonomy" id="1325689"/>
    <lineage>
        <taxon>Bacteria</taxon>
        <taxon>Bacillati</taxon>
        <taxon>Bacillota</taxon>
        <taxon>Bacilli</taxon>
        <taxon>Bacillales</taxon>
        <taxon>Bacillaceae</taxon>
        <taxon>Perspicuibacillus</taxon>
    </lineage>
</organism>
<dbReference type="Proteomes" id="UP001209318">
    <property type="component" value="Unassembled WGS sequence"/>
</dbReference>
<reference evidence="1" key="1">
    <citation type="submission" date="2022-10" db="EMBL/GenBank/DDBJ databases">
        <title>Description of Fervidibacillus gen. nov. in the family Fervidibacillaceae fam. nov. with two species, Fervidibacillus albus sp. nov., and Fervidibacillus halotolerans sp. nov., isolated from tidal flat sediments.</title>
        <authorList>
            <person name="Kwon K.K."/>
            <person name="Yang S.-H."/>
        </authorList>
    </citation>
    <scope>NUCLEOTIDE SEQUENCE</scope>
    <source>
        <strain evidence="1">JCM 19140</strain>
    </source>
</reference>
<evidence type="ECO:0000313" key="1">
    <source>
        <dbReference type="EMBL" id="MCU9612734.1"/>
    </source>
</evidence>
<dbReference type="AlphaFoldDB" id="A0AAE3ITX9"/>
<evidence type="ECO:0000313" key="2">
    <source>
        <dbReference type="Proteomes" id="UP001209318"/>
    </source>
</evidence>
<keyword evidence="2" id="KW-1185">Reference proteome</keyword>
<gene>
    <name evidence="1" type="ORF">OEV98_04035</name>
</gene>
<sequence>MDKLFLVRIDETISAVVRANSKDEAFDIVSEYFYTSKDFYFIKDDIDEYTTKFYPGDCLFKNFLFDDDYGNILHFDNYSFLKSELKEGTEKYIWEIISNNVRLYFSEKPELADEYLRELKKTYETGDYLNLSKELKLFVLKRQFAKGSYFRIHEVDLSDTNIQLI</sequence>
<proteinExistence type="predicted"/>
<comment type="caution">
    <text evidence="1">The sequence shown here is derived from an EMBL/GenBank/DDBJ whole genome shotgun (WGS) entry which is preliminary data.</text>
</comment>
<name>A0AAE3ITX9_9BACI</name>
<dbReference type="EMBL" id="JAOUSF010000001">
    <property type="protein sequence ID" value="MCU9612734.1"/>
    <property type="molecule type" value="Genomic_DNA"/>
</dbReference>